<name>A0A1N6N1Z0_9GAMM</name>
<keyword evidence="4" id="KW-1185">Reference proteome</keyword>
<reference evidence="3" key="2">
    <citation type="submission" date="2016-12" db="EMBL/GenBank/DDBJ databases">
        <authorList>
            <person name="Gaudriault S."/>
        </authorList>
    </citation>
    <scope>NUCLEOTIDE SEQUENCE [LARGE SCALE GENOMIC DNA]</scope>
    <source>
        <strain evidence="3">HGB1681 (deposited as PTA-6826 in the American Type Culture Collection)</strain>
    </source>
</reference>
<organism evidence="2 3">
    <name type="scientific">Xenorhabdus innexi</name>
    <dbReference type="NCBI Taxonomy" id="290109"/>
    <lineage>
        <taxon>Bacteria</taxon>
        <taxon>Pseudomonadati</taxon>
        <taxon>Pseudomonadota</taxon>
        <taxon>Gammaproteobacteria</taxon>
        <taxon>Enterobacterales</taxon>
        <taxon>Morganellaceae</taxon>
        <taxon>Xenorhabdus</taxon>
    </lineage>
</organism>
<evidence type="ECO:0000313" key="2">
    <source>
        <dbReference type="EMBL" id="SIP75069.1"/>
    </source>
</evidence>
<dbReference type="AlphaFoldDB" id="A0A1N6N1Z0"/>
<evidence type="ECO:0000313" key="3">
    <source>
        <dbReference type="Proteomes" id="UP000196435"/>
    </source>
</evidence>
<sequence>MTKTQDKFAMLCAQEDKARYDYYRSDLKQCRSNPELRRIKICMCLMYRRHYRTWLDYNR</sequence>
<reference evidence="2" key="1">
    <citation type="submission" date="2016-12" db="EMBL/GenBank/DDBJ databases">
        <authorList>
            <person name="Song W.-J."/>
            <person name="Kurnit D.M."/>
        </authorList>
    </citation>
    <scope>NUCLEOTIDE SEQUENCE [LARGE SCALE GENOMIC DNA]</scope>
    <source>
        <strain evidence="2">HGB1681</strain>
    </source>
</reference>
<dbReference type="EMBL" id="FTLG01000237">
    <property type="protein sequence ID" value="SIP75069.1"/>
    <property type="molecule type" value="Genomic_DNA"/>
</dbReference>
<dbReference type="Proteomes" id="UP000224871">
    <property type="component" value="Unassembled WGS sequence"/>
</dbReference>
<dbReference type="EMBL" id="NIBU01000009">
    <property type="protein sequence ID" value="PHM37150.1"/>
    <property type="molecule type" value="Genomic_DNA"/>
</dbReference>
<dbReference type="Proteomes" id="UP000196435">
    <property type="component" value="Unassembled WGS sequence"/>
</dbReference>
<accession>A0A1N6N1Z0</accession>
<reference evidence="1 4" key="3">
    <citation type="journal article" date="2017" name="Nat. Microbiol.">
        <title>Natural product diversity associated with the nematode symbionts Photorhabdus and Xenorhabdus.</title>
        <authorList>
            <person name="Tobias N.J."/>
            <person name="Wolff H."/>
            <person name="Djahanschiri B."/>
            <person name="Grundmann F."/>
            <person name="Kronenwerth M."/>
            <person name="Shi Y.M."/>
            <person name="Simonyi S."/>
            <person name="Grun P."/>
            <person name="Shapiro-Ilan D."/>
            <person name="Pidot S.J."/>
            <person name="Stinear T.P."/>
            <person name="Ebersberger I."/>
            <person name="Bode H.B."/>
        </authorList>
    </citation>
    <scope>NUCLEOTIDE SEQUENCE [LARGE SCALE GENOMIC DNA]</scope>
    <source>
        <strain evidence="1 4">DSM 16336</strain>
    </source>
</reference>
<proteinExistence type="predicted"/>
<protein>
    <submittedName>
        <fullName evidence="2">Uncharacterized protein</fullName>
    </submittedName>
</protein>
<gene>
    <name evidence="1" type="ORF">Xinn_01117</name>
    <name evidence="2" type="ORF">XIS1_900104</name>
</gene>
<evidence type="ECO:0000313" key="4">
    <source>
        <dbReference type="Proteomes" id="UP000224871"/>
    </source>
</evidence>
<evidence type="ECO:0000313" key="1">
    <source>
        <dbReference type="EMBL" id="PHM37150.1"/>
    </source>
</evidence>